<proteinExistence type="predicted"/>
<evidence type="ECO:0000313" key="1">
    <source>
        <dbReference type="EMBL" id="GAA4017822.1"/>
    </source>
</evidence>
<name>A0ABP7SXL9_9ACTN</name>
<protein>
    <submittedName>
        <fullName evidence="1">Uncharacterized protein</fullName>
    </submittedName>
</protein>
<sequence length="366" mass="41820">MTTRLSGNDFALQLIMQDGMFLRRFLQRVIARPELTILPVFCLYNYMCLILHESHRAMGRIAPDLATSLAYDHAETIARARHSVKLYDDKAKKPAELSAEFRRIIEQHRQEFLNNTWLPLARPLETDLGLWRFRGRLVSTSHTVSFFLGFPPERFEAEVLGARLRTVAVEMGRYVRAISDGLPWEGPSCLDTVRKSDLRMQDVRAKRHYRGSFDPSLPEEVKASLTAMTCALNTLDVLLSEEAEHSAISLWKLRYITLHHVFSSLAKLDEEYGAGLRTPDRSVLREILDAPMTGLILQAHSGFRNTLVHYVPPRNVHEQLFLHQPFYGLLDAYFPDANARLLYEGLAGHTSHVASILDAWSRSRIP</sequence>
<accession>A0ABP7SXL9</accession>
<evidence type="ECO:0000313" key="2">
    <source>
        <dbReference type="Proteomes" id="UP001500034"/>
    </source>
</evidence>
<organism evidence="1 2">
    <name type="scientific">Streptomyces marokkonensis</name>
    <dbReference type="NCBI Taxonomy" id="324855"/>
    <lineage>
        <taxon>Bacteria</taxon>
        <taxon>Bacillati</taxon>
        <taxon>Actinomycetota</taxon>
        <taxon>Actinomycetes</taxon>
        <taxon>Kitasatosporales</taxon>
        <taxon>Streptomycetaceae</taxon>
        <taxon>Streptomyces</taxon>
    </lineage>
</organism>
<dbReference type="EMBL" id="BAABCQ010000324">
    <property type="protein sequence ID" value="GAA4017822.1"/>
    <property type="molecule type" value="Genomic_DNA"/>
</dbReference>
<gene>
    <name evidence="1" type="ORF">GCM10022384_70290</name>
</gene>
<dbReference type="RefSeq" id="WP_345598129.1">
    <property type="nucleotide sequence ID" value="NZ_BAABCQ010000324.1"/>
</dbReference>
<keyword evidence="2" id="KW-1185">Reference proteome</keyword>
<dbReference type="Proteomes" id="UP001500034">
    <property type="component" value="Unassembled WGS sequence"/>
</dbReference>
<comment type="caution">
    <text evidence="1">The sequence shown here is derived from an EMBL/GenBank/DDBJ whole genome shotgun (WGS) entry which is preliminary data.</text>
</comment>
<reference evidence="2" key="1">
    <citation type="journal article" date="2019" name="Int. J. Syst. Evol. Microbiol.">
        <title>The Global Catalogue of Microorganisms (GCM) 10K type strain sequencing project: providing services to taxonomists for standard genome sequencing and annotation.</title>
        <authorList>
            <consortium name="The Broad Institute Genomics Platform"/>
            <consortium name="The Broad Institute Genome Sequencing Center for Infectious Disease"/>
            <person name="Wu L."/>
            <person name="Ma J."/>
        </authorList>
    </citation>
    <scope>NUCLEOTIDE SEQUENCE [LARGE SCALE GENOMIC DNA]</scope>
    <source>
        <strain evidence="2">JCM 17027</strain>
    </source>
</reference>